<dbReference type="SUPFAM" id="SSF160214">
    <property type="entry name" value="FlaG-like"/>
    <property type="match status" value="1"/>
</dbReference>
<dbReference type="InterPro" id="IPR035924">
    <property type="entry name" value="FlaG-like_sf"/>
</dbReference>
<dbReference type="RefSeq" id="WP_006156056.1">
    <property type="nucleotide sequence ID" value="NZ_AHJE01000002.1"/>
</dbReference>
<comment type="caution">
    <text evidence="2">The sequence shown here is derived from an EMBL/GenBank/DDBJ whole genome shotgun (WGS) entry which is preliminary data.</text>
</comment>
<organism evidence="2 3">
    <name type="scientific">Cupriavidus basilensis OR16</name>
    <dbReference type="NCBI Taxonomy" id="1127483"/>
    <lineage>
        <taxon>Bacteria</taxon>
        <taxon>Pseudomonadati</taxon>
        <taxon>Pseudomonadota</taxon>
        <taxon>Betaproteobacteria</taxon>
        <taxon>Burkholderiales</taxon>
        <taxon>Burkholderiaceae</taxon>
        <taxon>Cupriavidus</taxon>
    </lineage>
</organism>
<dbReference type="PANTHER" id="PTHR37166">
    <property type="entry name" value="PROTEIN FLAG"/>
    <property type="match status" value="1"/>
</dbReference>
<evidence type="ECO:0000256" key="1">
    <source>
        <dbReference type="SAM" id="MobiDB-lite"/>
    </source>
</evidence>
<dbReference type="AlphaFoldDB" id="H1RY49"/>
<protein>
    <submittedName>
        <fullName evidence="2">Flagellar protein</fullName>
    </submittedName>
</protein>
<dbReference type="PATRIC" id="fig|1127483.3.peg.172"/>
<gene>
    <name evidence="2" type="ORF">OR16_00830</name>
</gene>
<dbReference type="Proteomes" id="UP000005808">
    <property type="component" value="Unassembled WGS sequence"/>
</dbReference>
<dbReference type="OrthoDB" id="8565152at2"/>
<dbReference type="EMBL" id="AHJE01000002">
    <property type="protein sequence ID" value="EHP44822.1"/>
    <property type="molecule type" value="Genomic_DNA"/>
</dbReference>
<dbReference type="Gene3D" id="3.30.160.170">
    <property type="entry name" value="FlaG-like"/>
    <property type="match status" value="1"/>
</dbReference>
<evidence type="ECO:0000313" key="2">
    <source>
        <dbReference type="EMBL" id="EHP44822.1"/>
    </source>
</evidence>
<sequence length="125" mass="12992">MIRSPELLSPMTATPTATPAAPAETASAPAAAQQAGSAVAQGTAASKTEGANPKELASALASLNDALRATPVEVRFSIDSETHRFVMVVVDKATGDTIRQFPSKEVLRITRAIDKLQGLLIHQTA</sequence>
<keyword evidence="2" id="KW-0969">Cilium</keyword>
<evidence type="ECO:0000313" key="3">
    <source>
        <dbReference type="Proteomes" id="UP000005808"/>
    </source>
</evidence>
<keyword evidence="2" id="KW-0282">Flagellum</keyword>
<name>H1RY49_9BURK</name>
<feature type="region of interest" description="Disordered" evidence="1">
    <location>
        <begin position="1"/>
        <end position="51"/>
    </location>
</feature>
<dbReference type="InterPro" id="IPR005186">
    <property type="entry name" value="FlaG"/>
</dbReference>
<reference evidence="2 3" key="1">
    <citation type="journal article" date="2012" name="J. Bacteriol.">
        <title>De Novo Genome Project of Cupriavidus basilensis OR16.</title>
        <authorList>
            <person name="Cserhati M."/>
            <person name="Kriszt B."/>
            <person name="Szoboszlay S."/>
            <person name="Toth A."/>
            <person name="Szabo I."/>
            <person name="Tancsics A."/>
            <person name="Nagy I."/>
            <person name="Horvath B."/>
            <person name="Nagy I."/>
            <person name="Kukolya J."/>
        </authorList>
    </citation>
    <scope>NUCLEOTIDE SEQUENCE [LARGE SCALE GENOMIC DNA]</scope>
    <source>
        <strain evidence="2 3">OR16</strain>
    </source>
</reference>
<proteinExistence type="predicted"/>
<accession>H1RY49</accession>
<keyword evidence="2" id="KW-0966">Cell projection</keyword>
<feature type="compositionally biased region" description="Low complexity" evidence="1">
    <location>
        <begin position="12"/>
        <end position="46"/>
    </location>
</feature>
<dbReference type="Pfam" id="PF03646">
    <property type="entry name" value="FlaG"/>
    <property type="match status" value="1"/>
</dbReference>
<dbReference type="PANTHER" id="PTHR37166:SF1">
    <property type="entry name" value="PROTEIN FLAG"/>
    <property type="match status" value="1"/>
</dbReference>